<dbReference type="Pfam" id="PF02889">
    <property type="entry name" value="Sec63"/>
    <property type="match status" value="1"/>
</dbReference>
<feature type="region of interest" description="Disordered" evidence="10">
    <location>
        <begin position="948"/>
        <end position="967"/>
    </location>
</feature>
<dbReference type="SUPFAM" id="SSF81296">
    <property type="entry name" value="E set domains"/>
    <property type="match status" value="1"/>
</dbReference>
<dbReference type="PROSITE" id="PS00036">
    <property type="entry name" value="BZIP_BASIC"/>
    <property type="match status" value="1"/>
</dbReference>
<dbReference type="SMART" id="SM00338">
    <property type="entry name" value="BRLZ"/>
    <property type="match status" value="1"/>
</dbReference>
<keyword evidence="9" id="KW-0175">Coiled coil</keyword>
<evidence type="ECO:0000256" key="3">
    <source>
        <dbReference type="ARBA" id="ARBA00022692"/>
    </source>
</evidence>
<keyword evidence="2" id="KW-0813">Transport</keyword>
<proteinExistence type="predicted"/>
<dbReference type="InterPro" id="IPR036869">
    <property type="entry name" value="J_dom_sf"/>
</dbReference>
<evidence type="ECO:0000256" key="9">
    <source>
        <dbReference type="SAM" id="Coils"/>
    </source>
</evidence>
<feature type="domain" description="J" evidence="12">
    <location>
        <begin position="443"/>
        <end position="510"/>
    </location>
</feature>
<dbReference type="Gene3D" id="1.10.287.110">
    <property type="entry name" value="DnaJ domain"/>
    <property type="match status" value="1"/>
</dbReference>
<feature type="compositionally biased region" description="Polar residues" evidence="10">
    <location>
        <begin position="1"/>
        <end position="10"/>
    </location>
</feature>
<dbReference type="PANTHER" id="PTHR24075">
    <property type="entry name" value="SEC63 DOMAIN-CONTAINING"/>
    <property type="match status" value="1"/>
</dbReference>
<dbReference type="GO" id="GO:0003723">
    <property type="term" value="F:RNA binding"/>
    <property type="evidence" value="ECO:0007669"/>
    <property type="project" value="TreeGrafter"/>
</dbReference>
<comment type="subcellular location">
    <subcellularLocation>
        <location evidence="1">Endoplasmic reticulum membrane</location>
        <topology evidence="1">Multi-pass membrane protein</topology>
    </subcellularLocation>
</comment>
<evidence type="ECO:0000256" key="1">
    <source>
        <dbReference type="ARBA" id="ARBA00004477"/>
    </source>
</evidence>
<dbReference type="PANTHER" id="PTHR24075:SF0">
    <property type="entry name" value="TRANSLOCATION PROTEIN SEC63 HOMOLOG"/>
    <property type="match status" value="1"/>
</dbReference>
<feature type="region of interest" description="Disordered" evidence="10">
    <location>
        <begin position="258"/>
        <end position="304"/>
    </location>
</feature>
<sequence>MTQHQNSTTPNTPPMQSPYLSPAPSKSMSSPLHLASSHPSPMSTTFPNNPLNASTMSYMSTSLDSGFLPSPALFQDWLSSTSEMIKPMDSAFFQEWLSSDFDKFPESDDTSSHTTLNSQTVSPILSSDVTSPMTVVGFDKVGSIGDLFGSPLFENINCHADEMGELFPELAEGNGAQASNTFNNTNGISSLDRLGASTNENQISEDLGGKTKLNTRLTKIAPNPGVYTLGPRRIGVGVHKASGVVSLSSNNGVIQQSSMSQKPFVQNAPFSPSSPVSSTSTPISLPSRSRKRSSSEMQKSSDSLAEELAIKRAKNTDAARRSRLRKVMKMESLEVEVSRLKENTNDLEKKIAVLETSLDVWRRPEVFCEYSAYRFLSLDQKTRPIKCSCHACKINNDYAQTQKIKSSLGLINKKTVLLGVGWALFAYICYQIANTTVDYQIWDPYQVLGLSEGATMEEIKKHYKKLSLKWHPDKVSEENKQEAEAIFIEYTKAYKVLTDEEIRKNYEEWGHPDGKQAYTMGIALPKWIVEAQNNVYVLGVYGILFGVFLPYYVTFFKGVNKKTSIGSLLELLSASTEFEILVKQRPSDQVTVPKIISAVKGELDKRFGEKYEQSKKYNSPYCQKAHALLCAHLLRVKVEDENLSKDQKFIIERSLYLINGLIEISLAHRWLPTTLSCMRLAQQLVQAVWIEEDPIVQLPYITHEKLKSMRKKKKSIVQLRQMNDEERKGVLSNFTDEEYDDILRVAKAYPMMELDDVDLKVVGEEHVTPGSIVTFTVTLSIMGSGDSKSNSKAKAEIVSGSSNSLLILGDDEEKSYDYSIFKEQNTEPSPLAHAPYFPCEKKPCWWIFIADEKLNAIIADPVKVSDIVTSKTIKLMFQAPPQPNIYTYTAFIKCDSYIGTDLKKDLKLNVRDPAELPPEPEIDEEISEPDEESFQGQMKLMREQGLAAAVAGNEGNKNDSSSDSDSD</sequence>
<feature type="compositionally biased region" description="Low complexity" evidence="10">
    <location>
        <begin position="25"/>
        <end position="43"/>
    </location>
</feature>
<feature type="region of interest" description="Disordered" evidence="10">
    <location>
        <begin position="1"/>
        <end position="48"/>
    </location>
</feature>
<keyword evidence="3 11" id="KW-0812">Transmembrane</keyword>
<evidence type="ECO:0000256" key="6">
    <source>
        <dbReference type="ARBA" id="ARBA00022989"/>
    </source>
</evidence>
<keyword evidence="6 11" id="KW-1133">Transmembrane helix</keyword>
<dbReference type="InterPro" id="IPR046347">
    <property type="entry name" value="bZIP_sf"/>
</dbReference>
<feature type="region of interest" description="Disordered" evidence="10">
    <location>
        <begin position="911"/>
        <end position="935"/>
    </location>
</feature>
<keyword evidence="7 11" id="KW-0472">Membrane</keyword>
<evidence type="ECO:0000313" key="14">
    <source>
        <dbReference type="EMBL" id="CAG8508367.1"/>
    </source>
</evidence>
<evidence type="ECO:0000256" key="4">
    <source>
        <dbReference type="ARBA" id="ARBA00022824"/>
    </source>
</evidence>
<dbReference type="GO" id="GO:0006614">
    <property type="term" value="P:SRP-dependent cotranslational protein targeting to membrane"/>
    <property type="evidence" value="ECO:0007669"/>
    <property type="project" value="TreeGrafter"/>
</dbReference>
<dbReference type="EMBL" id="CAJVPI010000252">
    <property type="protein sequence ID" value="CAG8508367.1"/>
    <property type="molecule type" value="Genomic_DNA"/>
</dbReference>
<name>A0A9N9F4I1_9GLOM</name>
<evidence type="ECO:0000256" key="11">
    <source>
        <dbReference type="SAM" id="Phobius"/>
    </source>
</evidence>
<dbReference type="AlphaFoldDB" id="A0A9N9F4I1"/>
<feature type="coiled-coil region" evidence="9">
    <location>
        <begin position="330"/>
        <end position="357"/>
    </location>
</feature>
<keyword evidence="5" id="KW-0653">Protein transport</keyword>
<dbReference type="PROSITE" id="PS50217">
    <property type="entry name" value="BZIP"/>
    <property type="match status" value="1"/>
</dbReference>
<dbReference type="Gene3D" id="1.10.3380.10">
    <property type="entry name" value="Sec63 N-terminal domain-like domain"/>
    <property type="match status" value="1"/>
</dbReference>
<dbReference type="InterPro" id="IPR001623">
    <property type="entry name" value="DnaJ_domain"/>
</dbReference>
<dbReference type="SUPFAM" id="SSF57959">
    <property type="entry name" value="Leucine zipper domain"/>
    <property type="match status" value="1"/>
</dbReference>
<gene>
    <name evidence="14" type="ORF">PBRASI_LOCUS2978</name>
</gene>
<dbReference type="InterPro" id="IPR004827">
    <property type="entry name" value="bZIP"/>
</dbReference>
<dbReference type="GO" id="GO:0006620">
    <property type="term" value="P:post-translational protein targeting to endoplasmic reticulum membrane"/>
    <property type="evidence" value="ECO:0007669"/>
    <property type="project" value="TreeGrafter"/>
</dbReference>
<dbReference type="Pfam" id="PF00226">
    <property type="entry name" value="DnaJ"/>
    <property type="match status" value="1"/>
</dbReference>
<dbReference type="SUPFAM" id="SSF46565">
    <property type="entry name" value="Chaperone J-domain"/>
    <property type="match status" value="1"/>
</dbReference>
<dbReference type="GO" id="GO:0003700">
    <property type="term" value="F:DNA-binding transcription factor activity"/>
    <property type="evidence" value="ECO:0007669"/>
    <property type="project" value="InterPro"/>
</dbReference>
<comment type="caution">
    <text evidence="14">The sequence shown here is derived from an EMBL/GenBank/DDBJ whole genome shotgun (WGS) entry which is preliminary data.</text>
</comment>
<evidence type="ECO:0000256" key="10">
    <source>
        <dbReference type="SAM" id="MobiDB-lite"/>
    </source>
</evidence>
<feature type="compositionally biased region" description="Acidic residues" evidence="10">
    <location>
        <begin position="918"/>
        <end position="933"/>
    </location>
</feature>
<accession>A0A9N9F4I1</accession>
<dbReference type="PROSITE" id="PS50076">
    <property type="entry name" value="DNAJ_2"/>
    <property type="match status" value="1"/>
</dbReference>
<dbReference type="InterPro" id="IPR004179">
    <property type="entry name" value="Sec63-dom"/>
</dbReference>
<evidence type="ECO:0000313" key="15">
    <source>
        <dbReference type="Proteomes" id="UP000789739"/>
    </source>
</evidence>
<evidence type="ECO:0000256" key="2">
    <source>
        <dbReference type="ARBA" id="ARBA00022448"/>
    </source>
</evidence>
<dbReference type="OrthoDB" id="1734229at2759"/>
<dbReference type="SMART" id="SM00973">
    <property type="entry name" value="Sec63"/>
    <property type="match status" value="1"/>
</dbReference>
<dbReference type="Gene3D" id="3.30.160.60">
    <property type="entry name" value="Classic Zinc Finger"/>
    <property type="match status" value="1"/>
</dbReference>
<evidence type="ECO:0000259" key="13">
    <source>
        <dbReference type="PROSITE" id="PS50217"/>
    </source>
</evidence>
<dbReference type="InterPro" id="IPR014756">
    <property type="entry name" value="Ig_E-set"/>
</dbReference>
<dbReference type="PRINTS" id="PR00625">
    <property type="entry name" value="JDOMAIN"/>
</dbReference>
<keyword evidence="15" id="KW-1185">Reference proteome</keyword>
<evidence type="ECO:0000256" key="5">
    <source>
        <dbReference type="ARBA" id="ARBA00022927"/>
    </source>
</evidence>
<reference evidence="14" key="1">
    <citation type="submission" date="2021-06" db="EMBL/GenBank/DDBJ databases">
        <authorList>
            <person name="Kallberg Y."/>
            <person name="Tangrot J."/>
            <person name="Rosling A."/>
        </authorList>
    </citation>
    <scope>NUCLEOTIDE SEQUENCE</scope>
    <source>
        <strain evidence="14">BR232B</strain>
    </source>
</reference>
<feature type="domain" description="BZIP" evidence="13">
    <location>
        <begin position="305"/>
        <end position="359"/>
    </location>
</feature>
<evidence type="ECO:0000256" key="7">
    <source>
        <dbReference type="ARBA" id="ARBA00023136"/>
    </source>
</evidence>
<dbReference type="GO" id="GO:0031207">
    <property type="term" value="C:Sec62/Sec63 complex"/>
    <property type="evidence" value="ECO:0007669"/>
    <property type="project" value="TreeGrafter"/>
</dbReference>
<dbReference type="Gene3D" id="1.10.150.20">
    <property type="entry name" value="5' to 3' exonuclease, C-terminal subdomain"/>
    <property type="match status" value="1"/>
</dbReference>
<keyword evidence="4" id="KW-0256">Endoplasmic reticulum</keyword>
<dbReference type="Pfam" id="PF07716">
    <property type="entry name" value="bZIP_2"/>
    <property type="match status" value="1"/>
</dbReference>
<feature type="compositionally biased region" description="Low complexity" evidence="10">
    <location>
        <begin position="269"/>
        <end position="287"/>
    </location>
</feature>
<dbReference type="GO" id="GO:0008320">
    <property type="term" value="F:protein transmembrane transporter activity"/>
    <property type="evidence" value="ECO:0007669"/>
    <property type="project" value="TreeGrafter"/>
</dbReference>
<keyword evidence="8" id="KW-0143">Chaperone</keyword>
<evidence type="ECO:0000256" key="8">
    <source>
        <dbReference type="ARBA" id="ARBA00023186"/>
    </source>
</evidence>
<dbReference type="SUPFAM" id="SSF158702">
    <property type="entry name" value="Sec63 N-terminal domain-like"/>
    <property type="match status" value="1"/>
</dbReference>
<organism evidence="14 15">
    <name type="scientific">Paraglomus brasilianum</name>
    <dbReference type="NCBI Taxonomy" id="144538"/>
    <lineage>
        <taxon>Eukaryota</taxon>
        <taxon>Fungi</taxon>
        <taxon>Fungi incertae sedis</taxon>
        <taxon>Mucoromycota</taxon>
        <taxon>Glomeromycotina</taxon>
        <taxon>Glomeromycetes</taxon>
        <taxon>Paraglomerales</taxon>
        <taxon>Paraglomeraceae</taxon>
        <taxon>Paraglomus</taxon>
    </lineage>
</organism>
<dbReference type="SMART" id="SM00271">
    <property type="entry name" value="DnaJ"/>
    <property type="match status" value="1"/>
</dbReference>
<dbReference type="InterPro" id="IPR035892">
    <property type="entry name" value="C2_domain_sf"/>
</dbReference>
<evidence type="ECO:0000259" key="12">
    <source>
        <dbReference type="PROSITE" id="PS50076"/>
    </source>
</evidence>
<feature type="transmembrane region" description="Helical" evidence="11">
    <location>
        <begin position="535"/>
        <end position="553"/>
    </location>
</feature>
<dbReference type="CDD" id="cd06257">
    <property type="entry name" value="DnaJ"/>
    <property type="match status" value="1"/>
</dbReference>
<dbReference type="FunFam" id="1.10.287.110:FF:000039">
    <property type="entry name" value="Protein translocation complex component (Npl1)"/>
    <property type="match status" value="1"/>
</dbReference>
<dbReference type="Gene3D" id="2.60.40.150">
    <property type="entry name" value="C2 domain"/>
    <property type="match status" value="1"/>
</dbReference>
<dbReference type="CDD" id="cd12193">
    <property type="entry name" value="bZIP_GCN4"/>
    <property type="match status" value="1"/>
</dbReference>
<protein>
    <submittedName>
        <fullName evidence="14">6125_t:CDS:1</fullName>
    </submittedName>
</protein>
<dbReference type="Proteomes" id="UP000789739">
    <property type="component" value="Unassembled WGS sequence"/>
</dbReference>